<accession>A0A8J6P0T3</accession>
<protein>
    <recommendedName>
        <fullName evidence="3">YkgJ family cysteine cluster protein</fullName>
    </recommendedName>
</protein>
<dbReference type="AlphaFoldDB" id="A0A8J6P0T3"/>
<name>A0A8J6P0T3_9BACT</name>
<comment type="caution">
    <text evidence="1">The sequence shown here is derived from an EMBL/GenBank/DDBJ whole genome shotgun (WGS) entry which is preliminary data.</text>
</comment>
<sequence length="199" mass="22915">MSIALLKIQALNTACAPFLNQLKTIYAAMDRKYQEAADYYGFKCTGCEDNCCLTRFYHHTLLEYSFILKGFTTLDKEKQNQIKQRAAKVCRKTALADEQGETARLMCPLNFNGLCQLYAFRPMICRLFGIAHELQQPGMGVIRHPGCEAFSEQPLDKSYFKFDRTPFFVEMAMLEKEFKQAVGVNQKFKMTVSEMLETF</sequence>
<proteinExistence type="predicted"/>
<gene>
    <name evidence="1" type="ORF">H8D96_09705</name>
</gene>
<dbReference type="Proteomes" id="UP000605201">
    <property type="component" value="Unassembled WGS sequence"/>
</dbReference>
<evidence type="ECO:0008006" key="3">
    <source>
        <dbReference type="Google" id="ProtNLM"/>
    </source>
</evidence>
<evidence type="ECO:0000313" key="2">
    <source>
        <dbReference type="Proteomes" id="UP000605201"/>
    </source>
</evidence>
<reference evidence="1 2" key="1">
    <citation type="submission" date="2020-08" db="EMBL/GenBank/DDBJ databases">
        <title>Bridging the membrane lipid divide: bacteria of the FCB group superphylum have the potential to synthesize archaeal ether lipids.</title>
        <authorList>
            <person name="Villanueva L."/>
            <person name="Von Meijenfeldt F.A.B."/>
            <person name="Westbye A.B."/>
            <person name="Yadav S."/>
            <person name="Hopmans E.C."/>
            <person name="Dutilh B.E."/>
            <person name="Sinninghe Damste J.S."/>
        </authorList>
    </citation>
    <scope>NUCLEOTIDE SEQUENCE [LARGE SCALE GENOMIC DNA]</scope>
    <source>
        <strain evidence="1">NIOZ-UU17</strain>
    </source>
</reference>
<evidence type="ECO:0000313" key="1">
    <source>
        <dbReference type="EMBL" id="MBC8432183.1"/>
    </source>
</evidence>
<dbReference type="EMBL" id="JACNIG010000210">
    <property type="protein sequence ID" value="MBC8432183.1"/>
    <property type="molecule type" value="Genomic_DNA"/>
</dbReference>
<organism evidence="1 2">
    <name type="scientific">Candidatus Desulfatibia vada</name>
    <dbReference type="NCBI Taxonomy" id="2841696"/>
    <lineage>
        <taxon>Bacteria</taxon>
        <taxon>Pseudomonadati</taxon>
        <taxon>Thermodesulfobacteriota</taxon>
        <taxon>Desulfobacteria</taxon>
        <taxon>Desulfobacterales</taxon>
        <taxon>Desulfobacterales incertae sedis</taxon>
        <taxon>Candidatus Desulfatibia</taxon>
    </lineage>
</organism>